<reference evidence="1 2" key="1">
    <citation type="submission" date="2015-09" db="EMBL/GenBank/DDBJ databases">
        <authorList>
            <consortium name="Pathogen Informatics"/>
        </authorList>
    </citation>
    <scope>NUCLEOTIDE SEQUENCE [LARGE SCALE GENOMIC DNA]</scope>
    <source>
        <strain evidence="1 2">2789STDY5834961</strain>
    </source>
</reference>
<dbReference type="PANTHER" id="PTHR18901:SF38">
    <property type="entry name" value="PSEUDOURIDINE-5'-PHOSPHATASE"/>
    <property type="match status" value="1"/>
</dbReference>
<dbReference type="EC" id="3.1.3.-" evidence="1"/>
<dbReference type="Gene3D" id="1.10.150.240">
    <property type="entry name" value="Putative phosphatase, domain 2"/>
    <property type="match status" value="1"/>
</dbReference>
<dbReference type="RefSeq" id="WP_055214882.1">
    <property type="nucleotide sequence ID" value="NZ_CYXO01000016.1"/>
</dbReference>
<keyword evidence="1" id="KW-0378">Hydrolase</keyword>
<dbReference type="SUPFAM" id="SSF56784">
    <property type="entry name" value="HAD-like"/>
    <property type="match status" value="1"/>
</dbReference>
<dbReference type="SFLD" id="SFLDS00003">
    <property type="entry name" value="Haloacid_Dehalogenase"/>
    <property type="match status" value="1"/>
</dbReference>
<accession>A0A173UVY3</accession>
<sequence>MVKGVIFDMDGTMFDTERLSTKGWIYAGKKLGVDIPVALTDSFRGRNPQAIRKKFAAYFGDRLDYDTARAMKHEYFDEVTKKSVPHKEGLQDLLEYLKEHEIPAVVATSTERKRASRLIHMSGIEHLISNAIYGDMVERGKPEPDIFLKAAELIGQDPKECLVLEDSAPGLLAGKAAGGYTIYVPDIAVVSKEAKEGITAELADLHEVAAWIRKENKK</sequence>
<dbReference type="OrthoDB" id="9797743at2"/>
<dbReference type="Gene3D" id="3.40.50.1000">
    <property type="entry name" value="HAD superfamily/HAD-like"/>
    <property type="match status" value="1"/>
</dbReference>
<organism evidence="1 2">
    <name type="scientific">Dorea longicatena</name>
    <dbReference type="NCBI Taxonomy" id="88431"/>
    <lineage>
        <taxon>Bacteria</taxon>
        <taxon>Bacillati</taxon>
        <taxon>Bacillota</taxon>
        <taxon>Clostridia</taxon>
        <taxon>Lachnospirales</taxon>
        <taxon>Lachnospiraceae</taxon>
        <taxon>Dorea</taxon>
    </lineage>
</organism>
<dbReference type="EMBL" id="CYXO01000016">
    <property type="protein sequence ID" value="CUN19109.1"/>
    <property type="molecule type" value="Genomic_DNA"/>
</dbReference>
<dbReference type="CDD" id="cd07505">
    <property type="entry name" value="HAD_BPGM-like"/>
    <property type="match status" value="1"/>
</dbReference>
<dbReference type="NCBIfam" id="TIGR01509">
    <property type="entry name" value="HAD-SF-IA-v3"/>
    <property type="match status" value="1"/>
</dbReference>
<name>A0A173UVY3_9FIRM</name>
<gene>
    <name evidence="1" type="primary">yqaB</name>
    <name evidence="1" type="ORF">ERS852573_02359</name>
</gene>
<dbReference type="InterPro" id="IPR023198">
    <property type="entry name" value="PGP-like_dom2"/>
</dbReference>
<evidence type="ECO:0000313" key="1">
    <source>
        <dbReference type="EMBL" id="CUN19109.1"/>
    </source>
</evidence>
<dbReference type="InterPro" id="IPR006439">
    <property type="entry name" value="HAD-SF_hydro_IA"/>
</dbReference>
<dbReference type="Proteomes" id="UP000095597">
    <property type="component" value="Unassembled WGS sequence"/>
</dbReference>
<protein>
    <submittedName>
        <fullName evidence="1">Phosphatase YqaB</fullName>
        <ecNumber evidence="1">3.1.3.-</ecNumber>
    </submittedName>
</protein>
<proteinExistence type="predicted"/>
<dbReference type="SFLD" id="SFLDG01129">
    <property type="entry name" value="C1.5:_HAD__Beta-PGM__Phosphata"/>
    <property type="match status" value="1"/>
</dbReference>
<dbReference type="GO" id="GO:0016787">
    <property type="term" value="F:hydrolase activity"/>
    <property type="evidence" value="ECO:0007669"/>
    <property type="project" value="UniProtKB-KW"/>
</dbReference>
<dbReference type="AlphaFoldDB" id="A0A173UVY3"/>
<evidence type="ECO:0000313" key="2">
    <source>
        <dbReference type="Proteomes" id="UP000095597"/>
    </source>
</evidence>
<dbReference type="PANTHER" id="PTHR18901">
    <property type="entry name" value="2-DEOXYGLUCOSE-6-PHOSPHATE PHOSPHATASE 2"/>
    <property type="match status" value="1"/>
</dbReference>
<dbReference type="InterPro" id="IPR036412">
    <property type="entry name" value="HAD-like_sf"/>
</dbReference>
<dbReference type="Pfam" id="PF00702">
    <property type="entry name" value="Hydrolase"/>
    <property type="match status" value="1"/>
</dbReference>
<dbReference type="InterPro" id="IPR023214">
    <property type="entry name" value="HAD_sf"/>
</dbReference>